<dbReference type="GO" id="GO:0016787">
    <property type="term" value="F:hydrolase activity"/>
    <property type="evidence" value="ECO:0007669"/>
    <property type="project" value="UniProtKB-KW"/>
</dbReference>
<dbReference type="CDD" id="cd10918">
    <property type="entry name" value="CE4_NodB_like_5s_6s"/>
    <property type="match status" value="1"/>
</dbReference>
<comment type="caution">
    <text evidence="4">The sequence shown here is derived from an EMBL/GenBank/DDBJ whole genome shotgun (WGS) entry which is preliminary data.</text>
</comment>
<dbReference type="PROSITE" id="PS51677">
    <property type="entry name" value="NODB"/>
    <property type="match status" value="1"/>
</dbReference>
<dbReference type="InterPro" id="IPR051398">
    <property type="entry name" value="Polysacch_Deacetylase"/>
</dbReference>
<evidence type="ECO:0000313" key="5">
    <source>
        <dbReference type="Proteomes" id="UP001160301"/>
    </source>
</evidence>
<evidence type="ECO:0000256" key="1">
    <source>
        <dbReference type="ARBA" id="ARBA00004613"/>
    </source>
</evidence>
<reference evidence="4 5" key="1">
    <citation type="submission" date="2023-04" db="EMBL/GenBank/DDBJ databases">
        <title>The genome sequence of Polyangium sorediatum DSM14670.</title>
        <authorList>
            <person name="Zhang X."/>
        </authorList>
    </citation>
    <scope>NUCLEOTIDE SEQUENCE [LARGE SCALE GENOMIC DNA]</scope>
    <source>
        <strain evidence="4 5">DSM 14670</strain>
    </source>
</reference>
<comment type="subcellular location">
    <subcellularLocation>
        <location evidence="1">Secreted</location>
    </subcellularLocation>
</comment>
<dbReference type="PANTHER" id="PTHR34216:SF3">
    <property type="entry name" value="POLY-BETA-1,6-N-ACETYL-D-GLUCOSAMINE N-DEACETYLASE"/>
    <property type="match status" value="1"/>
</dbReference>
<dbReference type="InterPro" id="IPR002509">
    <property type="entry name" value="NODB_dom"/>
</dbReference>
<proteinExistence type="predicted"/>
<dbReference type="EC" id="3.-.-.-" evidence="4"/>
<keyword evidence="2" id="KW-0732">Signal</keyword>
<evidence type="ECO:0000259" key="3">
    <source>
        <dbReference type="PROSITE" id="PS51677"/>
    </source>
</evidence>
<sequence length="353" mass="38886">MLNYINKMRLKPVRPTARPSKRARLARAFDSLGILDRMLSLRAKLTTRSLMVLTYHRITDAAEVGELDGDVRETDAHGLSEQIKVVKQHGALVSLPDVRRFLLGGPLPSNAVMLAFDDGYRDCHDVALPILKTAGATATFFVPTAYPDAGRIFWWDRIALLLGRCQKHTLALAYPYPIVLDLGRDPVGAKRLLLSLVKRTPGLDLARFFDELSRAADVTLDPAEERAIAARTIMGFRDVRALADAGMSVASHSHEHRVIATMTPEEALSDLHRSRRVLSDVLEQDVRTVAYPVGHQVQGPFVRVARDAGFDLGFTNATGVCVRERADLLNIPRIAMGPELEGAMFKALLIAGP</sequence>
<evidence type="ECO:0000256" key="2">
    <source>
        <dbReference type="ARBA" id="ARBA00022729"/>
    </source>
</evidence>
<accession>A0ABT6NRT9</accession>
<dbReference type="RefSeq" id="WP_284720548.1">
    <property type="nucleotide sequence ID" value="NZ_JARZHI010000011.1"/>
</dbReference>
<dbReference type="InterPro" id="IPR011330">
    <property type="entry name" value="Glyco_hydro/deAcase_b/a-brl"/>
</dbReference>
<dbReference type="Pfam" id="PF01522">
    <property type="entry name" value="Polysacc_deac_1"/>
    <property type="match status" value="2"/>
</dbReference>
<dbReference type="EMBL" id="JARZHI010000011">
    <property type="protein sequence ID" value="MDI1431008.1"/>
    <property type="molecule type" value="Genomic_DNA"/>
</dbReference>
<protein>
    <submittedName>
        <fullName evidence="4">Polysaccharide deacetylase family protein</fullName>
        <ecNumber evidence="4">3.-.-.-</ecNumber>
    </submittedName>
</protein>
<keyword evidence="5" id="KW-1185">Reference proteome</keyword>
<feature type="domain" description="NodB homology" evidence="3">
    <location>
        <begin position="110"/>
        <end position="353"/>
    </location>
</feature>
<keyword evidence="4" id="KW-0378">Hydrolase</keyword>
<dbReference type="Gene3D" id="3.20.20.370">
    <property type="entry name" value="Glycoside hydrolase/deacetylase"/>
    <property type="match status" value="1"/>
</dbReference>
<dbReference type="Proteomes" id="UP001160301">
    <property type="component" value="Unassembled WGS sequence"/>
</dbReference>
<name>A0ABT6NRT9_9BACT</name>
<dbReference type="PANTHER" id="PTHR34216">
    <property type="match status" value="1"/>
</dbReference>
<gene>
    <name evidence="4" type="ORF">QHF89_16050</name>
</gene>
<evidence type="ECO:0000313" key="4">
    <source>
        <dbReference type="EMBL" id="MDI1431008.1"/>
    </source>
</evidence>
<organism evidence="4 5">
    <name type="scientific">Polyangium sorediatum</name>
    <dbReference type="NCBI Taxonomy" id="889274"/>
    <lineage>
        <taxon>Bacteria</taxon>
        <taxon>Pseudomonadati</taxon>
        <taxon>Myxococcota</taxon>
        <taxon>Polyangia</taxon>
        <taxon>Polyangiales</taxon>
        <taxon>Polyangiaceae</taxon>
        <taxon>Polyangium</taxon>
    </lineage>
</organism>
<dbReference type="SUPFAM" id="SSF88713">
    <property type="entry name" value="Glycoside hydrolase/deacetylase"/>
    <property type="match status" value="1"/>
</dbReference>